<feature type="compositionally biased region" description="Pro residues" evidence="5">
    <location>
        <begin position="339"/>
        <end position="349"/>
    </location>
</feature>
<feature type="compositionally biased region" description="Basic and acidic residues" evidence="5">
    <location>
        <begin position="183"/>
        <end position="227"/>
    </location>
</feature>
<keyword evidence="3" id="KW-0949">S-adenosyl-L-methionine</keyword>
<evidence type="ECO:0000256" key="3">
    <source>
        <dbReference type="ARBA" id="ARBA00022691"/>
    </source>
</evidence>
<dbReference type="AlphaFoldDB" id="A0A2H3GXF8"/>
<gene>
    <name evidence="6" type="ORF">AU210_007785</name>
</gene>
<organism evidence="6 7">
    <name type="scientific">Fusarium oxysporum f. sp. radicis-cucumerinum</name>
    <dbReference type="NCBI Taxonomy" id="327505"/>
    <lineage>
        <taxon>Eukaryota</taxon>
        <taxon>Fungi</taxon>
        <taxon>Dikarya</taxon>
        <taxon>Ascomycota</taxon>
        <taxon>Pezizomycotina</taxon>
        <taxon>Sordariomycetes</taxon>
        <taxon>Hypocreomycetidae</taxon>
        <taxon>Hypocreales</taxon>
        <taxon>Nectriaceae</taxon>
        <taxon>Fusarium</taxon>
        <taxon>Fusarium oxysporum species complex</taxon>
    </lineage>
</organism>
<feature type="region of interest" description="Disordered" evidence="5">
    <location>
        <begin position="57"/>
        <end position="85"/>
    </location>
</feature>
<dbReference type="PROSITE" id="PS51682">
    <property type="entry name" value="SAM_OMT_I"/>
    <property type="match status" value="1"/>
</dbReference>
<dbReference type="Proteomes" id="UP000219602">
    <property type="component" value="Chromosome 7"/>
</dbReference>
<evidence type="ECO:0000256" key="2">
    <source>
        <dbReference type="ARBA" id="ARBA00022679"/>
    </source>
</evidence>
<sequence>MRYNAFAFMALVNGLAQANRFDWQSESKADVAKHEHKNAADPVFKVEVNEGHRAGNKGQVEAAQARGSRHHRHTHSSYSPDPTYDPVTRTTGYHRHHSGHLQKGPYTLDGEKFDYIHKPKVHFHTSYTTHAPTLGPGCVGDKCARKPCKECNGNWAQPGCWHCKAHGATGEEVAEQAAKTTKHAPEETKAKEEEEDKKEKDPYAKTYTHGDKTVIVPKETKAPEATRPEAPQIEQPHKEGPKHEYPKEEPKHEYPKGKPKKEDICDKVHHHGQPSICDKIKHQHHKVDEPKKENICSKPKGCHPHHQAPAPAPAPHHEVKLVPAPVPAPHYPEQKPEIQPAPIPAPAPQQPEQKPGEAIIKHSTRNQAKMKDNSTPLYTSPQLGQKVTDYAEQHSTPLPKHISDYHADISANREDSYYMSSIFQSQYNTFLAKSIRATRVLEIGVYVGFSALVWADAVGPSGLVTGLEFEPEYAELSKKAFAANGVDNVEILVGPASESLPKLNPTEPYDLVFIDADKTGYPGYLKQLLELSKPGNSSRILRPGALIVSDNVLRRGLVADDKALGDDELKGDQLKNVLAVRQFNDLALQSPRLETFVLPLWDGVNVSRLLD</sequence>
<feature type="compositionally biased region" description="Basic and acidic residues" evidence="5">
    <location>
        <begin position="235"/>
        <end position="267"/>
    </location>
</feature>
<evidence type="ECO:0000313" key="7">
    <source>
        <dbReference type="Proteomes" id="UP000219602"/>
    </source>
</evidence>
<dbReference type="SUPFAM" id="SSF53335">
    <property type="entry name" value="S-adenosyl-L-methionine-dependent methyltransferases"/>
    <property type="match status" value="1"/>
</dbReference>
<dbReference type="GO" id="GO:0008171">
    <property type="term" value="F:O-methyltransferase activity"/>
    <property type="evidence" value="ECO:0007669"/>
    <property type="project" value="InterPro"/>
</dbReference>
<dbReference type="GO" id="GO:0032259">
    <property type="term" value="P:methylation"/>
    <property type="evidence" value="ECO:0007669"/>
    <property type="project" value="UniProtKB-KW"/>
</dbReference>
<dbReference type="InterPro" id="IPR050362">
    <property type="entry name" value="Cation-dep_OMT"/>
</dbReference>
<dbReference type="InterPro" id="IPR002935">
    <property type="entry name" value="SAM_O-MeTrfase"/>
</dbReference>
<evidence type="ECO:0000256" key="1">
    <source>
        <dbReference type="ARBA" id="ARBA00022603"/>
    </source>
</evidence>
<keyword evidence="2" id="KW-0808">Transferase</keyword>
<comment type="similarity">
    <text evidence="4">Belongs to the class I-like SAM-binding methyltransferase superfamily. Cation-dependent O-methyltransferase family.</text>
</comment>
<protein>
    <recommendedName>
        <fullName evidence="8">Caffeoyl-CoA O-methyltransferase 2</fullName>
    </recommendedName>
</protein>
<dbReference type="Pfam" id="PF01596">
    <property type="entry name" value="Methyltransf_3"/>
    <property type="match status" value="1"/>
</dbReference>
<dbReference type="PANTHER" id="PTHR10509:SF14">
    <property type="entry name" value="CAFFEOYL-COA O-METHYLTRANSFERASE 3-RELATED"/>
    <property type="match status" value="1"/>
</dbReference>
<dbReference type="PANTHER" id="PTHR10509">
    <property type="entry name" value="O-METHYLTRANSFERASE-RELATED"/>
    <property type="match status" value="1"/>
</dbReference>
<evidence type="ECO:0000256" key="5">
    <source>
        <dbReference type="SAM" id="MobiDB-lite"/>
    </source>
</evidence>
<accession>A0A2H3GXF8</accession>
<dbReference type="Gene3D" id="3.40.50.150">
    <property type="entry name" value="Vaccinia Virus protein VP39"/>
    <property type="match status" value="1"/>
</dbReference>
<feature type="compositionally biased region" description="Basic and acidic residues" evidence="5">
    <location>
        <begin position="286"/>
        <end position="295"/>
    </location>
</feature>
<dbReference type="STRING" id="327505.A0A2H3GXF8"/>
<evidence type="ECO:0008006" key="8">
    <source>
        <dbReference type="Google" id="ProtNLM"/>
    </source>
</evidence>
<dbReference type="InterPro" id="IPR029063">
    <property type="entry name" value="SAM-dependent_MTases_sf"/>
</dbReference>
<comment type="caution">
    <text evidence="6">The sequence shown here is derived from an EMBL/GenBank/DDBJ whole genome shotgun (WGS) entry which is preliminary data.</text>
</comment>
<dbReference type="CDD" id="cd02440">
    <property type="entry name" value="AdoMet_MTases"/>
    <property type="match status" value="1"/>
</dbReference>
<dbReference type="GO" id="GO:0008757">
    <property type="term" value="F:S-adenosylmethionine-dependent methyltransferase activity"/>
    <property type="evidence" value="ECO:0007669"/>
    <property type="project" value="TreeGrafter"/>
</dbReference>
<evidence type="ECO:0000256" key="4">
    <source>
        <dbReference type="ARBA" id="ARBA00023453"/>
    </source>
</evidence>
<dbReference type="EMBL" id="MABQ02000005">
    <property type="protein sequence ID" value="PCD35201.1"/>
    <property type="molecule type" value="Genomic_DNA"/>
</dbReference>
<feature type="region of interest" description="Disordered" evidence="5">
    <location>
        <begin position="174"/>
        <end position="354"/>
    </location>
</feature>
<name>A0A2H3GXF8_FUSOX</name>
<keyword evidence="1" id="KW-0489">Methyltransferase</keyword>
<reference evidence="6 7" key="2">
    <citation type="journal article" date="2017" name="Sci. Rep.">
        <title>A mobile pathogenicity chromosome in Fusarium oxysporum for infection of multiple cucurbit species.</title>
        <authorList>
            <person name="van Dam P."/>
            <person name="Fokkens L."/>
            <person name="Ayukawa Y."/>
            <person name="van der Gragt M."/>
            <person name="Ter Horst A."/>
            <person name="Brankovics B."/>
            <person name="Houterman P.M."/>
            <person name="Arie T."/>
            <person name="Rep M."/>
        </authorList>
    </citation>
    <scope>NUCLEOTIDE SEQUENCE [LARGE SCALE GENOMIC DNA]</scope>
    <source>
        <strain evidence="6 7">Forc016</strain>
    </source>
</reference>
<proteinExistence type="inferred from homology"/>
<reference evidence="6 7" key="1">
    <citation type="journal article" date="2016" name="Environ. Microbiol.">
        <title>Effector profiles distinguish formae speciales of Fusarium oxysporum.</title>
        <authorList>
            <person name="van Dam P."/>
            <person name="Fokkens L."/>
            <person name="Schmidt S.M."/>
            <person name="Linmans J.H."/>
            <person name="Kistler H.C."/>
            <person name="Ma L.J."/>
            <person name="Rep M."/>
        </authorList>
    </citation>
    <scope>NUCLEOTIDE SEQUENCE [LARGE SCALE GENOMIC DNA]</scope>
    <source>
        <strain evidence="6 7">Forc016</strain>
    </source>
</reference>
<evidence type="ECO:0000313" key="6">
    <source>
        <dbReference type="EMBL" id="PCD35201.1"/>
    </source>
</evidence>